<evidence type="ECO:0000256" key="3">
    <source>
        <dbReference type="ARBA" id="ARBA00022801"/>
    </source>
</evidence>
<dbReference type="SUPFAM" id="SSF52540">
    <property type="entry name" value="P-loop containing nucleoside triphosphate hydrolases"/>
    <property type="match status" value="1"/>
</dbReference>
<dbReference type="InterPro" id="IPR007502">
    <property type="entry name" value="Helicase-assoc_dom"/>
</dbReference>
<evidence type="ECO:0000256" key="8">
    <source>
        <dbReference type="SAM" id="SignalP"/>
    </source>
</evidence>
<dbReference type="Pfam" id="PF04408">
    <property type="entry name" value="WHD_HA2"/>
    <property type="match status" value="1"/>
</dbReference>
<feature type="chain" id="PRO_5045084153" description="RNA helicase" evidence="8">
    <location>
        <begin position="23"/>
        <end position="1142"/>
    </location>
</feature>
<dbReference type="InterPro" id="IPR048333">
    <property type="entry name" value="HA2_WH"/>
</dbReference>
<comment type="caution">
    <text evidence="11">The sequence shown here is derived from an EMBL/GenBank/DDBJ whole genome shotgun (WGS) entry which is preliminary data.</text>
</comment>
<keyword evidence="2" id="KW-0547">Nucleotide-binding</keyword>
<gene>
    <name evidence="11" type="primary">prh1</name>
    <name evidence="11" type="ORF">SLS56_008211</name>
</gene>
<name>A0ABR3SKW5_9PEZI</name>
<dbReference type="Pfam" id="PF07717">
    <property type="entry name" value="OB_NTP_bind"/>
    <property type="match status" value="1"/>
</dbReference>
<reference evidence="11 12" key="1">
    <citation type="submission" date="2024-02" db="EMBL/GenBank/DDBJ databases">
        <title>De novo assembly and annotation of 12 fungi associated with fruit tree decline syndrome in Ontario, Canada.</title>
        <authorList>
            <person name="Sulman M."/>
            <person name="Ellouze W."/>
            <person name="Ilyukhin E."/>
        </authorList>
    </citation>
    <scope>NUCLEOTIDE SEQUENCE [LARGE SCALE GENOMIC DNA]</scope>
    <source>
        <strain evidence="11 12">M1-105</strain>
    </source>
</reference>
<evidence type="ECO:0000256" key="2">
    <source>
        <dbReference type="ARBA" id="ARBA00022741"/>
    </source>
</evidence>
<accession>A0ABR3SKW5</accession>
<dbReference type="PANTHER" id="PTHR18934">
    <property type="entry name" value="ATP-DEPENDENT RNA HELICASE"/>
    <property type="match status" value="1"/>
</dbReference>
<evidence type="ECO:0000256" key="1">
    <source>
        <dbReference type="ARBA" id="ARBA00012552"/>
    </source>
</evidence>
<feature type="region of interest" description="Disordered" evidence="7">
    <location>
        <begin position="616"/>
        <end position="676"/>
    </location>
</feature>
<dbReference type="Pfam" id="PF12138">
    <property type="entry name" value="Spherulin4"/>
    <property type="match status" value="1"/>
</dbReference>
<sequence>MFSRALFLLALSSQLLSRTVEAVGANALVPAYIYPLSATTWQPLYDQIAAHPNIKFNVIINPGSGPGADALPGADYEREVKKLKTYTNTRLVGYVAVNYTNKDISLVQGEIAKYAGWQSASSNTVSVDGIFFDEAPSDNVPAHISYLKSATAYARSFANTGFPAAPYVVTNPGISPANRTYLLPPNQPDLSLVYEEWYSNWTTNTEAKRQRIWDLDVDDSMLAVMLHDVPTALTCTQINDLVDDLKDNVGVQTLWLTEDHDYQVWPAAALWEKYSKSFEDGGTLKIPSLHIYAQTNGSAAKGEEHGAQSSVVVLRKMPERVRTVFSDDGKSFVLPKAPPKHDNAALNPSKKRKRDRDEKPAATTSARPTHDLTKHAPKPPHTQASAFKKHGQSRGAPGGRQQRDGAGREDRRSLGPLAQKRQQLLPVRKGLPIWAHQDEIRAALRADKDVLILVGETGSGKSTQVPQFLLAEPWLDGSMIAITQPRRVAAISLARRVAEEIGTPLGASSPASRVGYSVRFDVSVSPSTKVKFLTEGMLLQELLRDPWLKAYGSVVVDEVHERSVNVDLVLGFLRRIVCGDWKRHRNGRRLKVIVMSATADTERLLTFFDEGYNEAEGKPVATTNGKTNGVNGTEDSSTSKDGKKKNKDKKDRIPQTSSKGASTTSKESEAETKHHDSISTCFIEGRMYPVKVNYLPAPTQDFVEAALKTIFQVHHKEPLPGDILVFLTGQDTVEVLEKLVNEYAAGLGPELPKILTLPLFAALPQNLQQRVFQPAPPRTRKVILSTNIAETSVTVPGVRHVIDSGKSKIKQFRPQLNLDSLLVKPISQSAAIQRKGRAGREAAGDCYRLYTEKDYLTLQKDTTPEILRCDLSAALLTMKARGVQDVLNFPFLDPPPRESLEKALLLLFQLGALTDTGDISPVGLQIAKLPLTPTLGCCIVEAAKEERSCVEEVIDIVAALSVENVFLNVITEEKREEAELARRELFRREGDHLTLLATVQAFAAEHADRKAWCERRFVSHRAMQNVMDIRKQLRALCASLGLLVPASAPAQQTALPEAVASNVLLALLRGFAPNTARLMPDGSYRTMVGNQTVTVHPSSVLFGKKVEAIVFSEFVFTNRSYARGVSAVRLDWVVEGLSGLAA</sequence>
<protein>
    <recommendedName>
        <fullName evidence="1">RNA helicase</fullName>
        <ecNumber evidence="1">3.6.4.13</ecNumber>
    </recommendedName>
</protein>
<feature type="compositionally biased region" description="Basic and acidic residues" evidence="7">
    <location>
        <begin position="401"/>
        <end position="413"/>
    </location>
</feature>
<feature type="signal peptide" evidence="8">
    <location>
        <begin position="1"/>
        <end position="22"/>
    </location>
</feature>
<dbReference type="Proteomes" id="UP001521116">
    <property type="component" value="Unassembled WGS sequence"/>
</dbReference>
<evidence type="ECO:0000256" key="6">
    <source>
        <dbReference type="ARBA" id="ARBA00047984"/>
    </source>
</evidence>
<dbReference type="InterPro" id="IPR014001">
    <property type="entry name" value="Helicase_ATP-bd"/>
</dbReference>
<dbReference type="PROSITE" id="PS51194">
    <property type="entry name" value="HELICASE_CTER"/>
    <property type="match status" value="1"/>
</dbReference>
<keyword evidence="12" id="KW-1185">Reference proteome</keyword>
<dbReference type="Gene3D" id="1.20.120.1080">
    <property type="match status" value="1"/>
</dbReference>
<evidence type="ECO:0000256" key="5">
    <source>
        <dbReference type="ARBA" id="ARBA00022840"/>
    </source>
</evidence>
<dbReference type="CDD" id="cd17917">
    <property type="entry name" value="DEXHc_RHA-like"/>
    <property type="match status" value="1"/>
</dbReference>
<dbReference type="InterPro" id="IPR011545">
    <property type="entry name" value="DEAD/DEAH_box_helicase_dom"/>
</dbReference>
<evidence type="ECO:0000256" key="7">
    <source>
        <dbReference type="SAM" id="MobiDB-lite"/>
    </source>
</evidence>
<dbReference type="EC" id="3.6.4.13" evidence="1"/>
<dbReference type="InterPro" id="IPR002464">
    <property type="entry name" value="DNA/RNA_helicase_DEAH_CS"/>
</dbReference>
<feature type="domain" description="Helicase ATP-binding" evidence="9">
    <location>
        <begin position="442"/>
        <end position="617"/>
    </location>
</feature>
<dbReference type="PROSITE" id="PS00690">
    <property type="entry name" value="DEAH_ATP_HELICASE"/>
    <property type="match status" value="1"/>
</dbReference>
<feature type="domain" description="Helicase C-terminal" evidence="10">
    <location>
        <begin position="706"/>
        <end position="882"/>
    </location>
</feature>
<comment type="catalytic activity">
    <reaction evidence="6">
        <text>ATP + H2O = ADP + phosphate + H(+)</text>
        <dbReference type="Rhea" id="RHEA:13065"/>
        <dbReference type="ChEBI" id="CHEBI:15377"/>
        <dbReference type="ChEBI" id="CHEBI:15378"/>
        <dbReference type="ChEBI" id="CHEBI:30616"/>
        <dbReference type="ChEBI" id="CHEBI:43474"/>
        <dbReference type="ChEBI" id="CHEBI:456216"/>
        <dbReference type="EC" id="3.6.4.13"/>
    </reaction>
</comment>
<feature type="compositionally biased region" description="Basic and acidic residues" evidence="7">
    <location>
        <begin position="666"/>
        <end position="676"/>
    </location>
</feature>
<feature type="compositionally biased region" description="Low complexity" evidence="7">
    <location>
        <begin position="622"/>
        <end position="636"/>
    </location>
</feature>
<dbReference type="PROSITE" id="PS51192">
    <property type="entry name" value="HELICASE_ATP_BIND_1"/>
    <property type="match status" value="1"/>
</dbReference>
<keyword evidence="3" id="KW-0378">Hydrolase</keyword>
<dbReference type="Gene3D" id="3.40.50.300">
    <property type="entry name" value="P-loop containing nucleotide triphosphate hydrolases"/>
    <property type="match status" value="2"/>
</dbReference>
<evidence type="ECO:0000259" key="9">
    <source>
        <dbReference type="PROSITE" id="PS51192"/>
    </source>
</evidence>
<evidence type="ECO:0000313" key="11">
    <source>
        <dbReference type="EMBL" id="KAL1623628.1"/>
    </source>
</evidence>
<dbReference type="InterPro" id="IPR001650">
    <property type="entry name" value="Helicase_C-like"/>
</dbReference>
<dbReference type="SMART" id="SM00490">
    <property type="entry name" value="HELICc"/>
    <property type="match status" value="1"/>
</dbReference>
<evidence type="ECO:0000256" key="4">
    <source>
        <dbReference type="ARBA" id="ARBA00022806"/>
    </source>
</evidence>
<dbReference type="InterPro" id="IPR021986">
    <property type="entry name" value="Spherulin4"/>
</dbReference>
<feature type="compositionally biased region" description="Polar residues" evidence="7">
    <location>
        <begin position="654"/>
        <end position="665"/>
    </location>
</feature>
<evidence type="ECO:0000313" key="12">
    <source>
        <dbReference type="Proteomes" id="UP001521116"/>
    </source>
</evidence>
<keyword evidence="5" id="KW-0067">ATP-binding</keyword>
<evidence type="ECO:0000259" key="10">
    <source>
        <dbReference type="PROSITE" id="PS51194"/>
    </source>
</evidence>
<dbReference type="CDD" id="cd18791">
    <property type="entry name" value="SF2_C_RHA"/>
    <property type="match status" value="1"/>
</dbReference>
<dbReference type="EMBL" id="JAJVDC020000117">
    <property type="protein sequence ID" value="KAL1623628.1"/>
    <property type="molecule type" value="Genomic_DNA"/>
</dbReference>
<organism evidence="11 12">
    <name type="scientific">Neofusicoccum ribis</name>
    <dbReference type="NCBI Taxonomy" id="45134"/>
    <lineage>
        <taxon>Eukaryota</taxon>
        <taxon>Fungi</taxon>
        <taxon>Dikarya</taxon>
        <taxon>Ascomycota</taxon>
        <taxon>Pezizomycotina</taxon>
        <taxon>Dothideomycetes</taxon>
        <taxon>Dothideomycetes incertae sedis</taxon>
        <taxon>Botryosphaeriales</taxon>
        <taxon>Botryosphaeriaceae</taxon>
        <taxon>Neofusicoccum</taxon>
    </lineage>
</organism>
<dbReference type="InterPro" id="IPR027417">
    <property type="entry name" value="P-loop_NTPase"/>
</dbReference>
<dbReference type="Pfam" id="PF21010">
    <property type="entry name" value="HA2_C"/>
    <property type="match status" value="1"/>
</dbReference>
<dbReference type="InterPro" id="IPR011709">
    <property type="entry name" value="DEAD-box_helicase_OB_fold"/>
</dbReference>
<dbReference type="SMART" id="SM00487">
    <property type="entry name" value="DEXDc"/>
    <property type="match status" value="1"/>
</dbReference>
<keyword evidence="8" id="KW-0732">Signal</keyword>
<dbReference type="Pfam" id="PF00270">
    <property type="entry name" value="DEAD"/>
    <property type="match status" value="1"/>
</dbReference>
<dbReference type="PANTHER" id="PTHR18934:SF118">
    <property type="entry name" value="ATP-DEPENDENT RNA HELICASE DHX33"/>
    <property type="match status" value="1"/>
</dbReference>
<feature type="region of interest" description="Disordered" evidence="7">
    <location>
        <begin position="330"/>
        <end position="422"/>
    </location>
</feature>
<proteinExistence type="predicted"/>
<dbReference type="SMART" id="SM00847">
    <property type="entry name" value="HA2"/>
    <property type="match status" value="1"/>
</dbReference>
<keyword evidence="4" id="KW-0347">Helicase</keyword>
<dbReference type="Pfam" id="PF00271">
    <property type="entry name" value="Helicase_C"/>
    <property type="match status" value="1"/>
</dbReference>